<dbReference type="InterPro" id="IPR006221">
    <property type="entry name" value="TrpG/PapA_dom"/>
</dbReference>
<dbReference type="FunFam" id="3.40.50.880:FF:000003">
    <property type="entry name" value="Anthranilate synthase component II"/>
    <property type="match status" value="1"/>
</dbReference>
<comment type="caution">
    <text evidence="3">The sequence shown here is derived from an EMBL/GenBank/DDBJ whole genome shotgun (WGS) entry which is preliminary data.</text>
</comment>
<dbReference type="PRINTS" id="PR00097">
    <property type="entry name" value="ANTSNTHASEII"/>
</dbReference>
<dbReference type="AlphaFoldDB" id="A0A0R1VGS4"/>
<dbReference type="GO" id="GO:0005829">
    <property type="term" value="C:cytosol"/>
    <property type="evidence" value="ECO:0007669"/>
    <property type="project" value="TreeGrafter"/>
</dbReference>
<dbReference type="Proteomes" id="UP000051451">
    <property type="component" value="Unassembled WGS sequence"/>
</dbReference>
<protein>
    <submittedName>
        <fullName evidence="3">Anthranilate synthase, component II</fullName>
    </submittedName>
</protein>
<keyword evidence="4" id="KW-1185">Reference proteome</keyword>
<evidence type="ECO:0000259" key="2">
    <source>
        <dbReference type="Pfam" id="PF00117"/>
    </source>
</evidence>
<dbReference type="STRING" id="1423750.FC89_GL002192"/>
<dbReference type="InterPro" id="IPR050472">
    <property type="entry name" value="Anth_synth/Amidotransfase"/>
</dbReference>
<dbReference type="GO" id="GO:0000162">
    <property type="term" value="P:L-tryptophan biosynthetic process"/>
    <property type="evidence" value="ECO:0007669"/>
    <property type="project" value="TreeGrafter"/>
</dbReference>
<name>A0A0R1VGS4_9LACO</name>
<dbReference type="PROSITE" id="PS51273">
    <property type="entry name" value="GATASE_TYPE_1"/>
    <property type="match status" value="1"/>
</dbReference>
<dbReference type="CDD" id="cd01743">
    <property type="entry name" value="GATase1_Anthranilate_Synthase"/>
    <property type="match status" value="1"/>
</dbReference>
<dbReference type="PANTHER" id="PTHR43418:SF4">
    <property type="entry name" value="MULTIFUNCTIONAL TRYPTOPHAN BIOSYNTHESIS PROTEIN"/>
    <property type="match status" value="1"/>
</dbReference>
<organism evidence="3 4">
    <name type="scientific">Liquorilactobacillus ghanensis DSM 18630</name>
    <dbReference type="NCBI Taxonomy" id="1423750"/>
    <lineage>
        <taxon>Bacteria</taxon>
        <taxon>Bacillati</taxon>
        <taxon>Bacillota</taxon>
        <taxon>Bacilli</taxon>
        <taxon>Lactobacillales</taxon>
        <taxon>Lactobacillaceae</taxon>
        <taxon>Liquorilactobacillus</taxon>
    </lineage>
</organism>
<dbReference type="InterPro" id="IPR029062">
    <property type="entry name" value="Class_I_gatase-like"/>
</dbReference>
<dbReference type="InterPro" id="IPR017926">
    <property type="entry name" value="GATASE"/>
</dbReference>
<accession>A0A0R1VGS4</accession>
<dbReference type="PRINTS" id="PR00096">
    <property type="entry name" value="GATASE"/>
</dbReference>
<dbReference type="PRINTS" id="PR00099">
    <property type="entry name" value="CPSGATASE"/>
</dbReference>
<dbReference type="GeneID" id="98319857"/>
<proteinExistence type="predicted"/>
<dbReference type="Pfam" id="PF00117">
    <property type="entry name" value="GATase"/>
    <property type="match status" value="1"/>
</dbReference>
<keyword evidence="1" id="KW-0315">Glutamine amidotransferase</keyword>
<dbReference type="RefSeq" id="WP_057872556.1">
    <property type="nucleotide sequence ID" value="NZ_AZGB01000027.1"/>
</dbReference>
<dbReference type="Gene3D" id="3.40.50.880">
    <property type="match status" value="1"/>
</dbReference>
<dbReference type="OrthoDB" id="9804328at2"/>
<evidence type="ECO:0000313" key="3">
    <source>
        <dbReference type="EMBL" id="KRM04509.1"/>
    </source>
</evidence>
<evidence type="ECO:0000256" key="1">
    <source>
        <dbReference type="ARBA" id="ARBA00022962"/>
    </source>
</evidence>
<dbReference type="PANTHER" id="PTHR43418">
    <property type="entry name" value="MULTIFUNCTIONAL TRYPTOPHAN BIOSYNTHESIS PROTEIN-RELATED"/>
    <property type="match status" value="1"/>
</dbReference>
<feature type="domain" description="Glutamine amidotransferase" evidence="2">
    <location>
        <begin position="3"/>
        <end position="188"/>
    </location>
</feature>
<reference evidence="3 4" key="1">
    <citation type="journal article" date="2015" name="Genome Announc.">
        <title>Expanding the biotechnology potential of lactobacilli through comparative genomics of 213 strains and associated genera.</title>
        <authorList>
            <person name="Sun Z."/>
            <person name="Harris H.M."/>
            <person name="McCann A."/>
            <person name="Guo C."/>
            <person name="Argimon S."/>
            <person name="Zhang W."/>
            <person name="Yang X."/>
            <person name="Jeffery I.B."/>
            <person name="Cooney J.C."/>
            <person name="Kagawa T.F."/>
            <person name="Liu W."/>
            <person name="Song Y."/>
            <person name="Salvetti E."/>
            <person name="Wrobel A."/>
            <person name="Rasinkangas P."/>
            <person name="Parkhill J."/>
            <person name="Rea M.C."/>
            <person name="O'Sullivan O."/>
            <person name="Ritari J."/>
            <person name="Douillard F.P."/>
            <person name="Paul Ross R."/>
            <person name="Yang R."/>
            <person name="Briner A.E."/>
            <person name="Felis G.E."/>
            <person name="de Vos W.M."/>
            <person name="Barrangou R."/>
            <person name="Klaenhammer T.R."/>
            <person name="Caufield P.W."/>
            <person name="Cui Y."/>
            <person name="Zhang H."/>
            <person name="O'Toole P.W."/>
        </authorList>
    </citation>
    <scope>NUCLEOTIDE SEQUENCE [LARGE SCALE GENOMIC DNA]</scope>
    <source>
        <strain evidence="3 4">DSM 18630</strain>
    </source>
</reference>
<evidence type="ECO:0000313" key="4">
    <source>
        <dbReference type="Proteomes" id="UP000051451"/>
    </source>
</evidence>
<dbReference type="NCBIfam" id="TIGR00566">
    <property type="entry name" value="trpG_papA"/>
    <property type="match status" value="1"/>
</dbReference>
<dbReference type="GO" id="GO:0004049">
    <property type="term" value="F:anthranilate synthase activity"/>
    <property type="evidence" value="ECO:0007669"/>
    <property type="project" value="TreeGrafter"/>
</dbReference>
<sequence>MELLIDNYDSFTYNLYQQIGQFTTEVTVKKNDELTCQQIAALRPQHIIISPGPGTPADAGICLELVRRFAGKIPILGVCMGLEVIAAAFKADIVAAQQLMHGKTDTISLCCHDRLLQGVAQHFTAARYHSLVATATSLPKNFRITGFSSDNEVMSFSDESQRLYAVQYHPESIMTDSTAGNQIISNFLRIS</sequence>
<dbReference type="EMBL" id="AZGB01000027">
    <property type="protein sequence ID" value="KRM04509.1"/>
    <property type="molecule type" value="Genomic_DNA"/>
</dbReference>
<dbReference type="PATRIC" id="fig|1423750.3.peg.2232"/>
<dbReference type="SUPFAM" id="SSF52317">
    <property type="entry name" value="Class I glutamine amidotransferase-like"/>
    <property type="match status" value="1"/>
</dbReference>
<gene>
    <name evidence="3" type="ORF">FC89_GL002192</name>
</gene>